<comment type="caution">
    <text evidence="2">The sequence shown here is derived from an EMBL/GenBank/DDBJ whole genome shotgun (WGS) entry which is preliminary data.</text>
</comment>
<proteinExistence type="predicted"/>
<name>A0A5M9WYF6_PAEAM</name>
<dbReference type="EMBL" id="RIAS01000016">
    <property type="protein sequence ID" value="KAA8786727.1"/>
    <property type="molecule type" value="Genomic_DNA"/>
</dbReference>
<sequence length="496" mass="56994">MNDNFNDFSEVWESDPLIVLDTNVLLRLYKHPPEVIIQYIEVLNSVKDKLWLPAQVFKEFEKNHKKAHGRNFNKYRLFLQQIQSSIEKNKNIIEGEFIKYLELRYPLIDELKGQITGLIDQMHRATIDYEDSIKHQIDDNKEVLKEDAVKKFVHELANSGSIGKNLSIAETISLYQEGEIRFKYSIPPGYIDTEKDAKDSTKEDKFGDLIIWKQTLNKAKSENKSVILVTDETKEDWWVKEDKQLVCARYELSQEFSETVGEKFILLTGQNLLRYVSNLHQIEIDNHLMFLEQYSASLIEELFYGEDWSEILNGNYDLETYMIHSGDLQPFIDDAITDVQITGYPADVTNVNLTVESIDYHHDQAFIHGNFATKVDIAVSSYFYGEEITLTGGECYINGNYSVEFSLENNDDEISIKAGTSKFTVGGFGISRYKETSSHLDGYYDSCSHCNSDVVYQTKSGDGVCEDHKNLYDYCFGCNTLYDKGTLNGALCNDCD</sequence>
<dbReference type="RefSeq" id="WP_123066418.1">
    <property type="nucleotide sequence ID" value="NZ_RIAS01000016.1"/>
</dbReference>
<evidence type="ECO:0000259" key="1">
    <source>
        <dbReference type="Pfam" id="PF18476"/>
    </source>
</evidence>
<dbReference type="InterPro" id="IPR041578">
    <property type="entry name" value="PIN_8"/>
</dbReference>
<evidence type="ECO:0000313" key="2">
    <source>
        <dbReference type="EMBL" id="KAA8786727.1"/>
    </source>
</evidence>
<reference evidence="2 3" key="1">
    <citation type="journal article" date="2019" name="J. Ind. Microbiol. Biotechnol.">
        <title>Paenibacillus amylolyticus 27C64 has a diverse set of carbohydrate-active enzymes and complete pectin deconstruction system.</title>
        <authorList>
            <person name="Keggi C."/>
            <person name="Doran-Peterson J."/>
        </authorList>
    </citation>
    <scope>NUCLEOTIDE SEQUENCE [LARGE SCALE GENOMIC DNA]</scope>
    <source>
        <strain evidence="2 3">27C64</strain>
    </source>
</reference>
<feature type="domain" description="PIN like" evidence="1">
    <location>
        <begin position="17"/>
        <end position="252"/>
    </location>
</feature>
<dbReference type="AlphaFoldDB" id="A0A5M9WYF6"/>
<accession>A0A5M9WYF6</accession>
<gene>
    <name evidence="2" type="ORF">EC604_23140</name>
</gene>
<organism evidence="2 3">
    <name type="scientific">Paenibacillus amylolyticus</name>
    <dbReference type="NCBI Taxonomy" id="1451"/>
    <lineage>
        <taxon>Bacteria</taxon>
        <taxon>Bacillati</taxon>
        <taxon>Bacillota</taxon>
        <taxon>Bacilli</taxon>
        <taxon>Bacillales</taxon>
        <taxon>Paenibacillaceae</taxon>
        <taxon>Paenibacillus</taxon>
    </lineage>
</organism>
<evidence type="ECO:0000313" key="3">
    <source>
        <dbReference type="Proteomes" id="UP000323664"/>
    </source>
</evidence>
<dbReference type="Pfam" id="PF18476">
    <property type="entry name" value="PIN_8"/>
    <property type="match status" value="1"/>
</dbReference>
<dbReference type="OrthoDB" id="9182727at2"/>
<protein>
    <recommendedName>
        <fullName evidence="1">PIN like domain-containing protein</fullName>
    </recommendedName>
</protein>
<dbReference type="Proteomes" id="UP000323664">
    <property type="component" value="Unassembled WGS sequence"/>
</dbReference>